<feature type="signal peptide" evidence="2">
    <location>
        <begin position="1"/>
        <end position="28"/>
    </location>
</feature>
<evidence type="ECO:0000256" key="2">
    <source>
        <dbReference type="SAM" id="SignalP"/>
    </source>
</evidence>
<gene>
    <name evidence="3" type="ORF">ACFO3I_13455</name>
</gene>
<comment type="similarity">
    <text evidence="1">Belongs to the PagL family.</text>
</comment>
<dbReference type="PIRSF" id="PIRSF029681">
    <property type="entry name" value="PagL"/>
    <property type="match status" value="1"/>
</dbReference>
<evidence type="ECO:0000313" key="4">
    <source>
        <dbReference type="Proteomes" id="UP001595962"/>
    </source>
</evidence>
<keyword evidence="1" id="KW-0472">Membrane</keyword>
<feature type="chain" id="PRO_5045888626" description="Lipid A deacylase" evidence="2">
    <location>
        <begin position="29"/>
        <end position="182"/>
    </location>
</feature>
<evidence type="ECO:0000256" key="1">
    <source>
        <dbReference type="PIRNR" id="PIRNR029681"/>
    </source>
</evidence>
<organism evidence="3 4">
    <name type="scientific">Rheinheimera marina</name>
    <dbReference type="NCBI Taxonomy" id="1774958"/>
    <lineage>
        <taxon>Bacteria</taxon>
        <taxon>Pseudomonadati</taxon>
        <taxon>Pseudomonadota</taxon>
        <taxon>Gammaproteobacteria</taxon>
        <taxon>Chromatiales</taxon>
        <taxon>Chromatiaceae</taxon>
        <taxon>Rheinheimera</taxon>
    </lineage>
</organism>
<comment type="subunit">
    <text evidence="1">Homodimer.</text>
</comment>
<keyword evidence="1 3" id="KW-0378">Hydrolase</keyword>
<name>A0ABV9JP82_9GAMM</name>
<keyword evidence="2" id="KW-0732">Signal</keyword>
<keyword evidence="1" id="KW-0998">Cell outer membrane</keyword>
<evidence type="ECO:0000313" key="3">
    <source>
        <dbReference type="EMBL" id="MFC4656015.1"/>
    </source>
</evidence>
<dbReference type="Gene3D" id="2.40.160.20">
    <property type="match status" value="1"/>
</dbReference>
<dbReference type="RefSeq" id="WP_377334693.1">
    <property type="nucleotide sequence ID" value="NZ_JBHSGB010000012.1"/>
</dbReference>
<reference evidence="4" key="1">
    <citation type="journal article" date="2019" name="Int. J. Syst. Evol. Microbiol.">
        <title>The Global Catalogue of Microorganisms (GCM) 10K type strain sequencing project: providing services to taxonomists for standard genome sequencing and annotation.</title>
        <authorList>
            <consortium name="The Broad Institute Genomics Platform"/>
            <consortium name="The Broad Institute Genome Sequencing Center for Infectious Disease"/>
            <person name="Wu L."/>
            <person name="Ma J."/>
        </authorList>
    </citation>
    <scope>NUCLEOTIDE SEQUENCE [LARGE SCALE GENOMIC DNA]</scope>
    <source>
        <strain evidence="4">DT28</strain>
    </source>
</reference>
<comment type="caution">
    <text evidence="3">The sequence shown here is derived from an EMBL/GenBank/DDBJ whole genome shotgun (WGS) entry which is preliminary data.</text>
</comment>
<dbReference type="GO" id="GO:0016787">
    <property type="term" value="F:hydrolase activity"/>
    <property type="evidence" value="ECO:0007669"/>
    <property type="project" value="UniProtKB-KW"/>
</dbReference>
<comment type="catalytic activity">
    <reaction evidence="1">
        <text>a 3-(acyloxy)acyl derivative of bacterial toxin + H2O = a 3-hydroxyacyl derivative of bacterial toxin + a fatty acid + H(+)</text>
        <dbReference type="Rhea" id="RHEA:12032"/>
        <dbReference type="ChEBI" id="CHEBI:15377"/>
        <dbReference type="ChEBI" id="CHEBI:15378"/>
        <dbReference type="ChEBI" id="CHEBI:28868"/>
        <dbReference type="ChEBI" id="CHEBI:136853"/>
        <dbReference type="ChEBI" id="CHEBI:140675"/>
        <dbReference type="EC" id="3.1.1.77"/>
    </reaction>
</comment>
<sequence>MNSGSKSGRTVLWALGLVFGLGAASAHAENQQALAVDYLQGEGDVQGIKLAYQYRVTNPTWVPEQVELWLESSANFWRYGPHNSSDRNLVVAASPVLRWSLGRVWDLDWQGEFGIGVSFLDDTYFAGKNVSTHYQFEDRLGLMVWISDHESLSLRYLHYSNAGLKHPNPGLDFVSLSYGYYF</sequence>
<protein>
    <recommendedName>
        <fullName evidence="1">Lipid A deacylase</fullName>
        <ecNumber evidence="1">3.1.1.77</ecNumber>
    </recommendedName>
    <alternativeName>
        <fullName evidence="1">LPS 3-O-deacylase</fullName>
    </alternativeName>
    <alternativeName>
        <fullName evidence="1">Outer membrane enzyme</fullName>
    </alternativeName>
</protein>
<dbReference type="Pfam" id="PF09411">
    <property type="entry name" value="PagL"/>
    <property type="match status" value="1"/>
</dbReference>
<dbReference type="EC" id="3.1.1.77" evidence="1"/>
<keyword evidence="4" id="KW-1185">Reference proteome</keyword>
<comment type="function">
    <text evidence="1">Has lipid A 3-O-deacylase activity. Hydrolyzes the ester bond at the 3 position of lipid A, a bioactive component of lipopolysaccharide (LPS), thereby releasing the primary fatty acyl moiety.</text>
</comment>
<comment type="subcellular location">
    <subcellularLocation>
        <location evidence="1">Cell outer membrane</location>
        <topology evidence="1">Multi-pass membrane protein</topology>
    </subcellularLocation>
</comment>
<dbReference type="EMBL" id="JBHSGB010000012">
    <property type="protein sequence ID" value="MFC4656015.1"/>
    <property type="molecule type" value="Genomic_DNA"/>
</dbReference>
<dbReference type="InterPro" id="IPR018550">
    <property type="entry name" value="Lipid-A_deacylase-rel"/>
</dbReference>
<accession>A0ABV9JP82</accession>
<dbReference type="Proteomes" id="UP001595962">
    <property type="component" value="Unassembled WGS sequence"/>
</dbReference>
<proteinExistence type="inferred from homology"/>